<evidence type="ECO:0000313" key="16">
    <source>
        <dbReference type="EMBL" id="LAA05710.1"/>
    </source>
</evidence>
<evidence type="ECO:0000256" key="14">
    <source>
        <dbReference type="SAM" id="MobiDB-lite"/>
    </source>
</evidence>
<keyword evidence="5" id="KW-0862">Zinc</keyword>
<dbReference type="Gene3D" id="6.20.210.20">
    <property type="entry name" value="THAP domain"/>
    <property type="match status" value="1"/>
</dbReference>
<evidence type="ECO:0000256" key="7">
    <source>
        <dbReference type="ARBA" id="ARBA00023054"/>
    </source>
</evidence>
<dbReference type="EMBL" id="IAAA01019489">
    <property type="protein sequence ID" value="LAA05710.1"/>
    <property type="molecule type" value="mRNA"/>
</dbReference>
<dbReference type="PANTHER" id="PTHR46600:SF1">
    <property type="entry name" value="THAP DOMAIN-CONTAINING PROTEIN 1"/>
    <property type="match status" value="1"/>
</dbReference>
<name>A0A2L2YEB8_PARTP</name>
<feature type="domain" description="THAP-type" evidence="15">
    <location>
        <begin position="1"/>
        <end position="81"/>
    </location>
</feature>
<dbReference type="SUPFAM" id="SSF57716">
    <property type="entry name" value="Glucocorticoid receptor-like (DNA-binding domain)"/>
    <property type="match status" value="1"/>
</dbReference>
<evidence type="ECO:0000256" key="4">
    <source>
        <dbReference type="ARBA" id="ARBA00022771"/>
    </source>
</evidence>
<proteinExistence type="evidence at transcript level"/>
<keyword evidence="4 12" id="KW-0863">Zinc-finger</keyword>
<dbReference type="Pfam" id="PF05485">
    <property type="entry name" value="THAP"/>
    <property type="match status" value="1"/>
</dbReference>
<dbReference type="PROSITE" id="PS50950">
    <property type="entry name" value="ZF_THAP"/>
    <property type="match status" value="1"/>
</dbReference>
<keyword evidence="8 12" id="KW-0238">DNA-binding</keyword>
<dbReference type="AlphaFoldDB" id="A0A2L2YEB8"/>
<organism evidence="16">
    <name type="scientific">Parasteatoda tepidariorum</name>
    <name type="common">Common house spider</name>
    <name type="synonym">Achaearanea tepidariorum</name>
    <dbReference type="NCBI Taxonomy" id="114398"/>
    <lineage>
        <taxon>Eukaryota</taxon>
        <taxon>Metazoa</taxon>
        <taxon>Ecdysozoa</taxon>
        <taxon>Arthropoda</taxon>
        <taxon>Chelicerata</taxon>
        <taxon>Arachnida</taxon>
        <taxon>Araneae</taxon>
        <taxon>Araneomorphae</taxon>
        <taxon>Entelegynae</taxon>
        <taxon>Araneoidea</taxon>
        <taxon>Theridiidae</taxon>
        <taxon>Parasteatoda</taxon>
    </lineage>
</organism>
<keyword evidence="11" id="KW-0131">Cell cycle</keyword>
<dbReference type="InterPro" id="IPR006612">
    <property type="entry name" value="THAP_Znf"/>
</dbReference>
<keyword evidence="9" id="KW-0804">Transcription</keyword>
<reference evidence="16" key="1">
    <citation type="journal article" date="2016" name="Mol. Ecol. Resour.">
        <title>Evaluation of the impact of RNA preservation methods of spiders for de novo transcriptome assembly.</title>
        <authorList>
            <person name="Kono N."/>
            <person name="Nakamura H."/>
            <person name="Ito Y."/>
            <person name="Tomita M."/>
            <person name="Arakawa K."/>
        </authorList>
    </citation>
    <scope>NUCLEOTIDE SEQUENCE</scope>
    <source>
        <tissue evidence="16">Whole body</tissue>
    </source>
</reference>
<comment type="similarity">
    <text evidence="2">Belongs to the THAP1 family.</text>
</comment>
<feature type="compositionally biased region" description="Polar residues" evidence="14">
    <location>
        <begin position="416"/>
        <end position="431"/>
    </location>
</feature>
<dbReference type="InterPro" id="IPR026516">
    <property type="entry name" value="THAP1/10"/>
</dbReference>
<sequence>MVVYCCAFGCKEKFLKGGPYTFHNFPRDEKRKRLWEKQLRRKNFKVSQNTKICSKHFTADYFDAEKFGGTWLKKDAVPTIFDFSVPDHLSKKLDPPEPESVSNPNSEIMPVTEEQKDENVTIEKERADDVPTQNKRHLGDFTLEDMFYPYKAKRMFKFATAKQQVGYAKMLNLMGKNKRMRKRVDALQRINRKIKSRARKAAEEESKEVLKNLYYFAEFNLRDMESEKKAKEMFNLAIEKQKQTSLRVKALKLRNKRMDKRLAWLKEKINRKKSFLSEEERKILEEDFIVSIPDNKTPSTLLQVPKKRKIEKLLIAMPEPKEIEELNPAAIITPDLPGFSKPSSSSYFKSGSSVSEVLSRTIKQESHDLPDILTIPVDKNQKRFLPESSASSNEKSPFHHMALQPIIKQEPMDSPDFQSKTSVTNNLSPELLPSNKNSLCSSVVLIKEEPRTEVDL</sequence>
<evidence type="ECO:0000256" key="13">
    <source>
        <dbReference type="SAM" id="Coils"/>
    </source>
</evidence>
<evidence type="ECO:0000256" key="9">
    <source>
        <dbReference type="ARBA" id="ARBA00023163"/>
    </source>
</evidence>
<dbReference type="SMART" id="SM00692">
    <property type="entry name" value="DM3"/>
    <property type="match status" value="1"/>
</dbReference>
<evidence type="ECO:0000256" key="12">
    <source>
        <dbReference type="PROSITE-ProRule" id="PRU00309"/>
    </source>
</evidence>
<accession>A0A2L2YEB8</accession>
<dbReference type="GO" id="GO:0008270">
    <property type="term" value="F:zinc ion binding"/>
    <property type="evidence" value="ECO:0007669"/>
    <property type="project" value="UniProtKB-KW"/>
</dbReference>
<keyword evidence="3" id="KW-0479">Metal-binding</keyword>
<protein>
    <submittedName>
        <fullName evidence="16">THAP domain-containing protein 1</fullName>
    </submittedName>
</protein>
<dbReference type="InterPro" id="IPR038441">
    <property type="entry name" value="THAP_Znf_sf"/>
</dbReference>
<evidence type="ECO:0000256" key="1">
    <source>
        <dbReference type="ARBA" id="ARBA00004642"/>
    </source>
</evidence>
<dbReference type="OrthoDB" id="6433634at2759"/>
<dbReference type="SMART" id="SM00980">
    <property type="entry name" value="THAP"/>
    <property type="match status" value="1"/>
</dbReference>
<dbReference type="GO" id="GO:0005654">
    <property type="term" value="C:nucleoplasm"/>
    <property type="evidence" value="ECO:0007669"/>
    <property type="project" value="UniProtKB-SubCell"/>
</dbReference>
<dbReference type="PANTHER" id="PTHR46600">
    <property type="entry name" value="THAP DOMAIN-CONTAINING"/>
    <property type="match status" value="1"/>
</dbReference>
<evidence type="ECO:0000256" key="2">
    <source>
        <dbReference type="ARBA" id="ARBA00006177"/>
    </source>
</evidence>
<evidence type="ECO:0000256" key="8">
    <source>
        <dbReference type="ARBA" id="ARBA00023125"/>
    </source>
</evidence>
<feature type="region of interest" description="Disordered" evidence="14">
    <location>
        <begin position="411"/>
        <end position="431"/>
    </location>
</feature>
<evidence type="ECO:0000256" key="11">
    <source>
        <dbReference type="ARBA" id="ARBA00023306"/>
    </source>
</evidence>
<keyword evidence="10" id="KW-0539">Nucleus</keyword>
<comment type="subcellular location">
    <subcellularLocation>
        <location evidence="1">Nucleus</location>
        <location evidence="1">Nucleoplasm</location>
    </subcellularLocation>
</comment>
<keyword evidence="6" id="KW-0805">Transcription regulation</keyword>
<keyword evidence="7 13" id="KW-0175">Coiled coil</keyword>
<evidence type="ECO:0000256" key="3">
    <source>
        <dbReference type="ARBA" id="ARBA00022723"/>
    </source>
</evidence>
<evidence type="ECO:0000256" key="10">
    <source>
        <dbReference type="ARBA" id="ARBA00023242"/>
    </source>
</evidence>
<evidence type="ECO:0000256" key="6">
    <source>
        <dbReference type="ARBA" id="ARBA00023015"/>
    </source>
</evidence>
<evidence type="ECO:0000259" key="15">
    <source>
        <dbReference type="PROSITE" id="PS50950"/>
    </source>
</evidence>
<evidence type="ECO:0000256" key="5">
    <source>
        <dbReference type="ARBA" id="ARBA00022833"/>
    </source>
</evidence>
<feature type="coiled-coil region" evidence="13">
    <location>
        <begin position="177"/>
        <end position="207"/>
    </location>
</feature>
<dbReference type="GO" id="GO:0043565">
    <property type="term" value="F:sequence-specific DNA binding"/>
    <property type="evidence" value="ECO:0007669"/>
    <property type="project" value="InterPro"/>
</dbReference>